<dbReference type="AlphaFoldDB" id="A0A9E2SE62"/>
<evidence type="ECO:0000313" key="4">
    <source>
        <dbReference type="Proteomes" id="UP000812270"/>
    </source>
</evidence>
<dbReference type="EMBL" id="JAHSPG010000013">
    <property type="protein sequence ID" value="MBV4358925.1"/>
    <property type="molecule type" value="Genomic_DNA"/>
</dbReference>
<reference evidence="3" key="1">
    <citation type="submission" date="2021-06" db="EMBL/GenBank/DDBJ databases">
        <authorList>
            <person name="Huq M.A."/>
        </authorList>
    </citation>
    <scope>NUCLEOTIDE SEQUENCE</scope>
    <source>
        <strain evidence="3">MAH-26</strain>
    </source>
</reference>
<dbReference type="Pfam" id="PF09113">
    <property type="entry name" value="N-glycanase_C"/>
    <property type="match status" value="1"/>
</dbReference>
<keyword evidence="4" id="KW-1185">Reference proteome</keyword>
<evidence type="ECO:0000259" key="2">
    <source>
        <dbReference type="Pfam" id="PF09113"/>
    </source>
</evidence>
<evidence type="ECO:0000256" key="1">
    <source>
        <dbReference type="SAM" id="SignalP"/>
    </source>
</evidence>
<accession>A0A9E2SE62</accession>
<proteinExistence type="predicted"/>
<organism evidence="3 4">
    <name type="scientific">Pinibacter aurantiacus</name>
    <dbReference type="NCBI Taxonomy" id="2851599"/>
    <lineage>
        <taxon>Bacteria</taxon>
        <taxon>Pseudomonadati</taxon>
        <taxon>Bacteroidota</taxon>
        <taxon>Chitinophagia</taxon>
        <taxon>Chitinophagales</taxon>
        <taxon>Chitinophagaceae</taxon>
        <taxon>Pinibacter</taxon>
    </lineage>
</organism>
<feature type="domain" description="Peptide-N-glycosidase F C-terminal" evidence="2">
    <location>
        <begin position="211"/>
        <end position="317"/>
    </location>
</feature>
<protein>
    <recommendedName>
        <fullName evidence="2">Peptide-N-glycosidase F C-terminal domain-containing protein</fullName>
    </recommendedName>
</protein>
<feature type="signal peptide" evidence="1">
    <location>
        <begin position="1"/>
        <end position="23"/>
    </location>
</feature>
<gene>
    <name evidence="3" type="ORF">KTO63_17290</name>
</gene>
<feature type="chain" id="PRO_5039513171" description="Peptide-N-glycosidase F C-terminal domain-containing protein" evidence="1">
    <location>
        <begin position="24"/>
        <end position="641"/>
    </location>
</feature>
<evidence type="ECO:0000313" key="3">
    <source>
        <dbReference type="EMBL" id="MBV4358925.1"/>
    </source>
</evidence>
<dbReference type="RefSeq" id="WP_217792675.1">
    <property type="nucleotide sequence ID" value="NZ_JAHSPG010000013.1"/>
</dbReference>
<sequence length="641" mass="72230">MDLRKTKPVLFLLLAFFSMGALAQKPVVTHVITHNRATVICAPKGENPYPAWGVFPSASYPVRKITMNLTLGSPDSLRTAHWDYLDHIVLRRKGGVSGTVLDYELGRMLTPYGSIYNKGWSWKWQVDVTDFAPYLRDSAEIVYTHSGYEDNTVGWALTIDFEILSGPPVVTPLGIVPLWNKGYKYGDPKEKIEDSLLPVHYESVRDAGINRVRIQHTGHGMDKPRGCSEFCTRWRTIKFDGSTVDFRNMWKDCGGNPLYPQGGTWIYDRAYWCPGDLQNPDVIDVFTKPGKHELSLQMEPYTATDNIQAVENISAYLFQYSAPRQKTDVAVEAIMVPTDEQRFFRLNPASFSPRISIRNLGADNLRSVRIVYGTEGFEKKTFQWKGDLAFNKVAEIILPGEIQEKDGQNTFSVLLDKPNGKKDAWTGDNTMQASFTAPEKLPSEFVLKLLTNNKPKDNSLFLLNNKLDTIFQKKSSQLEAKTLYTDTLRLTEGKYTLSLTDSAGDGLEFWAEPQNGDGYLRLFDMKGNLIHAFESDCGNGEMLSFKAVPGFAPDTVLGKHAFSLYPRLVSDQTQLSVVSNKLSNMTVQITVDGTVWQKHEYKAIKNAVFNYDLTHLPAGRIVVEVFMDGVSKFKGRINKKK</sequence>
<name>A0A9E2SE62_9BACT</name>
<dbReference type="Proteomes" id="UP000812270">
    <property type="component" value="Unassembled WGS sequence"/>
</dbReference>
<comment type="caution">
    <text evidence="3">The sequence shown here is derived from an EMBL/GenBank/DDBJ whole genome shotgun (WGS) entry which is preliminary data.</text>
</comment>
<dbReference type="InterPro" id="IPR015197">
    <property type="entry name" value="PngaseF_C"/>
</dbReference>
<keyword evidence="1" id="KW-0732">Signal</keyword>